<proteinExistence type="predicted"/>
<sequence>MMDAPWLRAAKRLPVGGVERFRCCGATKAAVIFNKPDAWEMYCHRCKSSPKERKQFVQQARVTSEPRVQPAPADVINIADARQSVQQSAYAFLATKGIMPDMVEDLQWSDTAQRLVFPVSSGLSLGRAMTTWQNPKWIQYGGKSSFAYIAPKKQPIRGIILTEDLLSAKKVAHAANHFGSGDILCVSILGTRLDARLKLMIIQNEWPVLLMLDGDDAGYDGVKRIKRDLKAFPIRVGTFAVEGKDPKDLQMQEILEALTWMR</sequence>
<dbReference type="EMBL" id="FR687252">
    <property type="protein sequence ID" value="CBW54781.1"/>
    <property type="molecule type" value="Genomic_DNA"/>
</dbReference>
<dbReference type="SUPFAM" id="SSF56731">
    <property type="entry name" value="DNA primase core"/>
    <property type="match status" value="1"/>
</dbReference>
<dbReference type="KEGG" id="vg:14006746"/>
<accession>E1Y3X2</accession>
<reference evidence="2" key="1">
    <citation type="journal article" date="2011" name="Appl. Environ. Microbiol.">
        <title>Bacteriophages LIMElight and LIMEzero of Pantoea agglomerans, belonging to the "phiKMV-like viruses".</title>
        <authorList>
            <person name="Adriaenssens E.M."/>
            <person name="Ceyssens P.J."/>
            <person name="Dunon V."/>
            <person name="Ackermann H.W."/>
            <person name="Van Vaerenbergh J."/>
            <person name="Maes M."/>
            <person name="De Proft M."/>
            <person name="Lavigne R."/>
        </authorList>
    </citation>
    <scope>NUCLEOTIDE SEQUENCE [LARGE SCALE GENOMIC DNA]</scope>
</reference>
<dbReference type="GeneID" id="14006746"/>
<organism evidence="1 2">
    <name type="scientific">Pantoea phage LIMElight</name>
    <dbReference type="NCBI Taxonomy" id="881915"/>
    <lineage>
        <taxon>Viruses</taxon>
        <taxon>Duplodnaviria</taxon>
        <taxon>Heunggongvirae</taxon>
        <taxon>Uroviricota</taxon>
        <taxon>Caudoviricetes</taxon>
        <taxon>Autographivirales</taxon>
        <taxon>Autoscriptoviridae</taxon>
        <taxon>Slopekvirinae</taxon>
        <taxon>Limelightvirus</taxon>
        <taxon>Limelightvirus limelight</taxon>
    </lineage>
</organism>
<evidence type="ECO:0000313" key="2">
    <source>
        <dbReference type="Proteomes" id="UP000006684"/>
    </source>
</evidence>
<evidence type="ECO:0000313" key="1">
    <source>
        <dbReference type="EMBL" id="CBW54781.1"/>
    </source>
</evidence>
<protein>
    <submittedName>
        <fullName evidence="1">Putative DNA primase</fullName>
    </submittedName>
</protein>
<name>E1Y3X2_9CAUD</name>
<dbReference type="OrthoDB" id="5323at10239"/>
<dbReference type="RefSeq" id="YP_007002876.1">
    <property type="nucleotide sequence ID" value="NC_019454.1"/>
</dbReference>
<keyword evidence="2" id="KW-1185">Reference proteome</keyword>
<dbReference type="Proteomes" id="UP000006684">
    <property type="component" value="Segment"/>
</dbReference>